<dbReference type="SMART" id="SM00086">
    <property type="entry name" value="PAC"/>
    <property type="match status" value="1"/>
</dbReference>
<dbReference type="InterPro" id="IPR029016">
    <property type="entry name" value="GAF-like_dom_sf"/>
</dbReference>
<dbReference type="OrthoDB" id="5389090at2"/>
<evidence type="ECO:0000313" key="19">
    <source>
        <dbReference type="EMBL" id="BAC88659.1"/>
    </source>
</evidence>
<dbReference type="InterPro" id="IPR000014">
    <property type="entry name" value="PAS"/>
</dbReference>
<keyword evidence="11" id="KW-1133">Transmembrane helix</keyword>
<dbReference type="InterPro" id="IPR036890">
    <property type="entry name" value="HATPase_C_sf"/>
</dbReference>
<dbReference type="PROSITE" id="PS50110">
    <property type="entry name" value="RESPONSE_REGULATORY"/>
    <property type="match status" value="1"/>
</dbReference>
<dbReference type="InterPro" id="IPR005467">
    <property type="entry name" value="His_kinase_dom"/>
</dbReference>
<dbReference type="PROSITE" id="PS50113">
    <property type="entry name" value="PAC"/>
    <property type="match status" value="1"/>
</dbReference>
<comment type="catalytic activity">
    <reaction evidence="1">
        <text>ATP + protein L-histidine = ADP + protein N-phospho-L-histidine.</text>
        <dbReference type="EC" id="2.7.13.3"/>
    </reaction>
</comment>
<evidence type="ECO:0000256" key="8">
    <source>
        <dbReference type="ARBA" id="ARBA00022741"/>
    </source>
</evidence>
<dbReference type="CDD" id="cd00082">
    <property type="entry name" value="HisKA"/>
    <property type="match status" value="1"/>
</dbReference>
<dbReference type="Pfam" id="PF02518">
    <property type="entry name" value="HATPase_c"/>
    <property type="match status" value="1"/>
</dbReference>
<feature type="modified residue" description="4-aspartylphosphate" evidence="15">
    <location>
        <position position="786"/>
    </location>
</feature>
<dbReference type="InterPro" id="IPR036097">
    <property type="entry name" value="HisK_dim/P_sf"/>
</dbReference>
<dbReference type="InterPro" id="IPR001789">
    <property type="entry name" value="Sig_transdc_resp-reg_receiver"/>
</dbReference>
<dbReference type="InParanoid" id="Q7NMP7"/>
<dbReference type="NCBIfam" id="TIGR00229">
    <property type="entry name" value="sensory_box"/>
    <property type="match status" value="1"/>
</dbReference>
<evidence type="ECO:0000256" key="9">
    <source>
        <dbReference type="ARBA" id="ARBA00022777"/>
    </source>
</evidence>
<dbReference type="eggNOG" id="COG0784">
    <property type="taxonomic scope" value="Bacteria"/>
</dbReference>
<reference evidence="19 20" key="2">
    <citation type="journal article" date="2003" name="DNA Res.">
        <title>Complete genome structure of Gloeobacter violaceus PCC 7421, a cyanobacterium that lacks thylakoids (supplement).</title>
        <authorList>
            <person name="Nakamura Y."/>
            <person name="Kaneko T."/>
            <person name="Sato S."/>
            <person name="Mimuro M."/>
            <person name="Miyashita H."/>
            <person name="Tsuchiya T."/>
            <person name="Sasamoto S."/>
            <person name="Watanabe A."/>
            <person name="Kawashima K."/>
            <person name="Kishida Y."/>
            <person name="Kiyokawa C."/>
            <person name="Kohara M."/>
            <person name="Matsumoto M."/>
            <person name="Matsuno A."/>
            <person name="Nakazaki N."/>
            <person name="Shimpo S."/>
            <person name="Takeuchi C."/>
            <person name="Yamada M."/>
            <person name="Tabata S."/>
        </authorList>
    </citation>
    <scope>NUCLEOTIDE SEQUENCE [LARGE SCALE GENOMIC DNA]</scope>
    <source>
        <strain evidence="20">ATCC 29082 / PCC 7421</strain>
    </source>
</reference>
<dbReference type="InterPro" id="IPR004358">
    <property type="entry name" value="Sig_transdc_His_kin-like_C"/>
</dbReference>
<dbReference type="GO" id="GO:0005524">
    <property type="term" value="F:ATP binding"/>
    <property type="evidence" value="ECO:0007669"/>
    <property type="project" value="UniProtKB-KW"/>
</dbReference>
<dbReference type="PRINTS" id="PR00344">
    <property type="entry name" value="BCTRLSENSOR"/>
</dbReference>
<dbReference type="GO" id="GO:0000155">
    <property type="term" value="F:phosphorelay sensor kinase activity"/>
    <property type="evidence" value="ECO:0000318"/>
    <property type="project" value="GO_Central"/>
</dbReference>
<comment type="similarity">
    <text evidence="3">In the N-terminal section; belongs to the phytochrome family.</text>
</comment>
<evidence type="ECO:0000256" key="5">
    <source>
        <dbReference type="ARBA" id="ARBA00022553"/>
    </source>
</evidence>
<keyword evidence="13" id="KW-0472">Membrane</keyword>
<keyword evidence="12" id="KW-0902">Two-component regulatory system</keyword>
<dbReference type="HOGENOM" id="CLU_000445_114_15_3"/>
<dbReference type="SMART" id="SM00387">
    <property type="entry name" value="HATPase_c"/>
    <property type="match status" value="1"/>
</dbReference>
<dbReference type="InterPro" id="IPR035965">
    <property type="entry name" value="PAS-like_dom_sf"/>
</dbReference>
<keyword evidence="10" id="KW-0067">ATP-binding</keyword>
<dbReference type="AlphaFoldDB" id="Q7NMP7"/>
<evidence type="ECO:0000256" key="15">
    <source>
        <dbReference type="PROSITE-ProRule" id="PRU00169"/>
    </source>
</evidence>
<dbReference type="PROSITE" id="PS50109">
    <property type="entry name" value="HIS_KIN"/>
    <property type="match status" value="1"/>
</dbReference>
<dbReference type="Gene3D" id="3.40.50.2300">
    <property type="match status" value="1"/>
</dbReference>
<evidence type="ECO:0000256" key="1">
    <source>
        <dbReference type="ARBA" id="ARBA00000085"/>
    </source>
</evidence>
<sequence length="856" mass="94437">MAVGFSLRVLVVAANGPLVHALEKTLLSGGYDLALRWAAGTASLHQALMSERPEMILAADGPGEIDALLLLRSLTVHNCCELPLVWIGDAPSTPEGGYLNGADLHLLVLTVERALHQAQQRRETGVARAALRRSEQRLDLFFSQSLDGFFFMMLDRPVRWDATVDKERTLDYVFAHQRLTRVNDALLAQYRASGEQLLGRTPADLFAHDLELGRRLWREFFDRGKLHVETDERRFDGSPMWVEGDYSCLYDEQGRITGHFGIQRDVTVRKLAQEALRTSEAALQEQLQRTLLLQRICEQIRSSLESRQIFQATVDQVGQALGVNCVRILVYSPTPKPELHFAAEYLEAGYPPVHHGSVPVAGDPHAQRVLECDRAVCSPDVYADPQLAPVHELCRSVGLKSLLAVRTSYQGKPNGVITVQQRDRFRRWTPEEIALLEAVAAQVGIALNQAKLLEQEKAQSLLLAEQNAALARARQAAEAASRTKNEFLATMSHEIRTPMNGVIGLADVLLADGGLTHRQRDSIETIRASGETLLTIINDILDFSKAESGCIELETKRFDLHALLAGCVDLLRPEATQKHLQLCCTLHGQVPQAVVGDAARLRQILVNLIGNAVKFTTSGAVSVNVTAARPAAEPPQKWELHFAVRDTGIGIPAERMDRLFKPFSQVDASTTRRYGGTGLGLAICKRLAELMDGRIWVESEPGRGSTFSFTIVAAAATDAPAPAPPVEASWSKPLPLRILLAEDNPLNQKVALQLLRRLGYRANVATDGEEVLRALRRQRYDLVLMDVQMPMIDGLEATRRIASEFAAAERPRIIALTAGATLQDEQACLRAGMDGFISKPIRIGELRRALERWGTG</sequence>
<accession>Q7NMP7</accession>
<dbReference type="InterPro" id="IPR003661">
    <property type="entry name" value="HisK_dim/P_dom"/>
</dbReference>
<dbReference type="PANTHER" id="PTHR45339:SF1">
    <property type="entry name" value="HYBRID SIGNAL TRANSDUCTION HISTIDINE KINASE J"/>
    <property type="match status" value="1"/>
</dbReference>
<dbReference type="Gene3D" id="3.30.450.20">
    <property type="entry name" value="PAS domain"/>
    <property type="match status" value="1"/>
</dbReference>
<evidence type="ECO:0000256" key="3">
    <source>
        <dbReference type="ARBA" id="ARBA00006402"/>
    </source>
</evidence>
<dbReference type="FunFam" id="3.30.565.10:FF:000010">
    <property type="entry name" value="Sensor histidine kinase RcsC"/>
    <property type="match status" value="1"/>
</dbReference>
<dbReference type="GO" id="GO:0000160">
    <property type="term" value="P:phosphorelay signal transduction system"/>
    <property type="evidence" value="ECO:0000318"/>
    <property type="project" value="GO_Central"/>
</dbReference>
<dbReference type="InterPro" id="IPR000700">
    <property type="entry name" value="PAS-assoc_C"/>
</dbReference>
<dbReference type="Gene3D" id="3.30.565.10">
    <property type="entry name" value="Histidine kinase-like ATPase, C-terminal domain"/>
    <property type="match status" value="1"/>
</dbReference>
<dbReference type="Gene3D" id="1.10.287.130">
    <property type="match status" value="1"/>
</dbReference>
<organism evidence="19 20">
    <name type="scientific">Gloeobacter violaceus (strain ATCC 29082 / PCC 7421)</name>
    <dbReference type="NCBI Taxonomy" id="251221"/>
    <lineage>
        <taxon>Bacteria</taxon>
        <taxon>Bacillati</taxon>
        <taxon>Cyanobacteriota</taxon>
        <taxon>Cyanophyceae</taxon>
        <taxon>Gloeobacterales</taxon>
        <taxon>Gloeobacteraceae</taxon>
        <taxon>Gloeobacter</taxon>
    </lineage>
</organism>
<evidence type="ECO:0000256" key="6">
    <source>
        <dbReference type="ARBA" id="ARBA00022679"/>
    </source>
</evidence>
<dbReference type="SMART" id="SM00388">
    <property type="entry name" value="HisKA"/>
    <property type="match status" value="1"/>
</dbReference>
<evidence type="ECO:0000256" key="2">
    <source>
        <dbReference type="ARBA" id="ARBA00004370"/>
    </source>
</evidence>
<evidence type="ECO:0000259" key="17">
    <source>
        <dbReference type="PROSITE" id="PS50110"/>
    </source>
</evidence>
<dbReference type="GO" id="GO:0009927">
    <property type="term" value="F:histidine phosphotransfer kinase activity"/>
    <property type="evidence" value="ECO:0000318"/>
    <property type="project" value="GO_Central"/>
</dbReference>
<comment type="subcellular location">
    <subcellularLocation>
        <location evidence="2">Membrane</location>
    </subcellularLocation>
</comment>
<dbReference type="STRING" id="251221.gene:10758194"/>
<dbReference type="SUPFAM" id="SSF55785">
    <property type="entry name" value="PYP-like sensor domain (PAS domain)"/>
    <property type="match status" value="1"/>
</dbReference>
<dbReference type="PhylomeDB" id="Q7NMP7"/>
<keyword evidence="7" id="KW-0812">Transmembrane</keyword>
<dbReference type="Proteomes" id="UP000000557">
    <property type="component" value="Chromosome"/>
</dbReference>
<feature type="domain" description="Response regulatory" evidence="17">
    <location>
        <begin position="737"/>
        <end position="854"/>
    </location>
</feature>
<evidence type="ECO:0000256" key="14">
    <source>
        <dbReference type="ARBA" id="ARBA00074306"/>
    </source>
</evidence>
<dbReference type="SMART" id="SM00065">
    <property type="entry name" value="GAF"/>
    <property type="match status" value="1"/>
</dbReference>
<dbReference type="CDD" id="cd16922">
    <property type="entry name" value="HATPase_EvgS-ArcB-TorS-like"/>
    <property type="match status" value="1"/>
</dbReference>
<dbReference type="PANTHER" id="PTHR45339">
    <property type="entry name" value="HYBRID SIGNAL TRANSDUCTION HISTIDINE KINASE J"/>
    <property type="match status" value="1"/>
</dbReference>
<dbReference type="Pfam" id="PF08448">
    <property type="entry name" value="PAS_4"/>
    <property type="match status" value="1"/>
</dbReference>
<evidence type="ECO:0000256" key="13">
    <source>
        <dbReference type="ARBA" id="ARBA00023136"/>
    </source>
</evidence>
<evidence type="ECO:0000256" key="10">
    <source>
        <dbReference type="ARBA" id="ARBA00022840"/>
    </source>
</evidence>
<dbReference type="InterPro" id="IPR013656">
    <property type="entry name" value="PAS_4"/>
</dbReference>
<dbReference type="Pfam" id="PF00072">
    <property type="entry name" value="Response_reg"/>
    <property type="match status" value="1"/>
</dbReference>
<dbReference type="SUPFAM" id="SSF55874">
    <property type="entry name" value="ATPase domain of HSP90 chaperone/DNA topoisomerase II/histidine kinase"/>
    <property type="match status" value="1"/>
</dbReference>
<dbReference type="InterPro" id="IPR003018">
    <property type="entry name" value="GAF"/>
</dbReference>
<gene>
    <name evidence="19" type="ordered locus">glr0718</name>
</gene>
<reference evidence="19 20" key="1">
    <citation type="journal article" date="2003" name="DNA Res.">
        <title>Complete genome structure of Gloeobacter violaceus PCC 7421, a cyanobacterium that lacks thylakoids.</title>
        <authorList>
            <person name="Nakamura Y."/>
            <person name="Kaneko T."/>
            <person name="Sato S."/>
            <person name="Mimuro M."/>
            <person name="Miyashita H."/>
            <person name="Tsuchiya T."/>
            <person name="Sasamoto S."/>
            <person name="Watanabe A."/>
            <person name="Kawashima K."/>
            <person name="Kishida Y."/>
            <person name="Kiyokawa C."/>
            <person name="Kohara M."/>
            <person name="Matsumoto M."/>
            <person name="Matsuno A."/>
            <person name="Nakazaki N."/>
            <person name="Shimpo S."/>
            <person name="Takeuchi C."/>
            <person name="Yamada M."/>
            <person name="Tabata S."/>
        </authorList>
    </citation>
    <scope>NUCLEOTIDE SEQUENCE [LARGE SCALE GENOMIC DNA]</scope>
    <source>
        <strain evidence="20">ATCC 29082 / PCC 7421</strain>
    </source>
</reference>
<evidence type="ECO:0000256" key="7">
    <source>
        <dbReference type="ARBA" id="ARBA00022692"/>
    </source>
</evidence>
<proteinExistence type="inferred from homology"/>
<dbReference type="InterPro" id="IPR001610">
    <property type="entry name" value="PAC"/>
</dbReference>
<dbReference type="EnsemblBacteria" id="BAC88659">
    <property type="protein sequence ID" value="BAC88659"/>
    <property type="gene ID" value="BAC88659"/>
</dbReference>
<dbReference type="eggNOG" id="COG2205">
    <property type="taxonomic scope" value="Bacteria"/>
</dbReference>
<feature type="domain" description="Histidine kinase" evidence="16">
    <location>
        <begin position="490"/>
        <end position="715"/>
    </location>
</feature>
<dbReference type="SUPFAM" id="SSF52172">
    <property type="entry name" value="CheY-like"/>
    <property type="match status" value="1"/>
</dbReference>
<dbReference type="KEGG" id="gvi:glr0718"/>
<protein>
    <recommendedName>
        <fullName evidence="14">Circadian input-output histidine kinase CikA</fullName>
        <ecNumber evidence="4">2.7.13.3</ecNumber>
    </recommendedName>
</protein>
<dbReference type="SMART" id="SM00448">
    <property type="entry name" value="REC"/>
    <property type="match status" value="1"/>
</dbReference>
<keyword evidence="6" id="KW-0808">Transferase</keyword>
<dbReference type="CDD" id="cd17546">
    <property type="entry name" value="REC_hyHK_CKI1_RcsC-like"/>
    <property type="match status" value="1"/>
</dbReference>
<dbReference type="EC" id="2.7.13.3" evidence="4"/>
<dbReference type="SUPFAM" id="SSF55781">
    <property type="entry name" value="GAF domain-like"/>
    <property type="match status" value="1"/>
</dbReference>
<dbReference type="Pfam" id="PF00512">
    <property type="entry name" value="HisKA"/>
    <property type="match status" value="1"/>
</dbReference>
<evidence type="ECO:0000256" key="11">
    <source>
        <dbReference type="ARBA" id="ARBA00022989"/>
    </source>
</evidence>
<evidence type="ECO:0000256" key="12">
    <source>
        <dbReference type="ARBA" id="ARBA00023012"/>
    </source>
</evidence>
<dbReference type="EMBL" id="BA000045">
    <property type="protein sequence ID" value="BAC88659.1"/>
    <property type="molecule type" value="Genomic_DNA"/>
</dbReference>
<dbReference type="InterPro" id="IPR003594">
    <property type="entry name" value="HATPase_dom"/>
</dbReference>
<feature type="domain" description="PAC" evidence="18">
    <location>
        <begin position="226"/>
        <end position="278"/>
    </location>
</feature>
<evidence type="ECO:0000256" key="4">
    <source>
        <dbReference type="ARBA" id="ARBA00012438"/>
    </source>
</evidence>
<evidence type="ECO:0000259" key="16">
    <source>
        <dbReference type="PROSITE" id="PS50109"/>
    </source>
</evidence>
<keyword evidence="5 15" id="KW-0597">Phosphoprotein</keyword>
<dbReference type="FunFam" id="1.10.287.130:FF:000004">
    <property type="entry name" value="Ethylene receptor 1"/>
    <property type="match status" value="1"/>
</dbReference>
<dbReference type="Gene3D" id="3.30.450.40">
    <property type="match status" value="1"/>
</dbReference>
<dbReference type="Pfam" id="PF01590">
    <property type="entry name" value="GAF"/>
    <property type="match status" value="1"/>
</dbReference>
<dbReference type="SUPFAM" id="SSF47384">
    <property type="entry name" value="Homodimeric domain of signal transducing histidine kinase"/>
    <property type="match status" value="1"/>
</dbReference>
<dbReference type="GO" id="GO:0005886">
    <property type="term" value="C:plasma membrane"/>
    <property type="evidence" value="ECO:0000318"/>
    <property type="project" value="GO_Central"/>
</dbReference>
<name>Q7NMP7_GLOVI</name>
<keyword evidence="9" id="KW-0418">Kinase</keyword>
<evidence type="ECO:0000259" key="18">
    <source>
        <dbReference type="PROSITE" id="PS50113"/>
    </source>
</evidence>
<keyword evidence="20" id="KW-1185">Reference proteome</keyword>
<dbReference type="InterPro" id="IPR011006">
    <property type="entry name" value="CheY-like_superfamily"/>
</dbReference>
<keyword evidence="8" id="KW-0547">Nucleotide-binding</keyword>
<evidence type="ECO:0000313" key="20">
    <source>
        <dbReference type="Proteomes" id="UP000000557"/>
    </source>
</evidence>
<dbReference type="eggNOG" id="COG2202">
    <property type="taxonomic scope" value="Bacteria"/>
</dbReference>